<keyword evidence="4" id="KW-1185">Reference proteome</keyword>
<dbReference type="AlphaFoldDB" id="A0A9D4SNT6"/>
<dbReference type="VEuPathDB" id="VectorBase:RSAN_033748"/>
<dbReference type="PANTHER" id="PTHR19446">
    <property type="entry name" value="REVERSE TRANSCRIPTASES"/>
    <property type="match status" value="1"/>
</dbReference>
<dbReference type="CDD" id="cd01650">
    <property type="entry name" value="RT_nLTR_like"/>
    <property type="match status" value="1"/>
</dbReference>
<feature type="compositionally biased region" description="Basic and acidic residues" evidence="1">
    <location>
        <begin position="359"/>
        <end position="377"/>
    </location>
</feature>
<feature type="region of interest" description="Disordered" evidence="1">
    <location>
        <begin position="211"/>
        <end position="330"/>
    </location>
</feature>
<organism evidence="3 4">
    <name type="scientific">Rhipicephalus sanguineus</name>
    <name type="common">Brown dog tick</name>
    <name type="synonym">Ixodes sanguineus</name>
    <dbReference type="NCBI Taxonomy" id="34632"/>
    <lineage>
        <taxon>Eukaryota</taxon>
        <taxon>Metazoa</taxon>
        <taxon>Ecdysozoa</taxon>
        <taxon>Arthropoda</taxon>
        <taxon>Chelicerata</taxon>
        <taxon>Arachnida</taxon>
        <taxon>Acari</taxon>
        <taxon>Parasitiformes</taxon>
        <taxon>Ixodida</taxon>
        <taxon>Ixodoidea</taxon>
        <taxon>Ixodidae</taxon>
        <taxon>Rhipicephalinae</taxon>
        <taxon>Rhipicephalus</taxon>
        <taxon>Rhipicephalus</taxon>
    </lineage>
</organism>
<name>A0A9D4SNT6_RHISA</name>
<dbReference type="InterPro" id="IPR043502">
    <property type="entry name" value="DNA/RNA_pol_sf"/>
</dbReference>
<feature type="compositionally biased region" description="Polar residues" evidence="1">
    <location>
        <begin position="309"/>
        <end position="330"/>
    </location>
</feature>
<dbReference type="GO" id="GO:0071897">
    <property type="term" value="P:DNA biosynthetic process"/>
    <property type="evidence" value="ECO:0007669"/>
    <property type="project" value="UniProtKB-ARBA"/>
</dbReference>
<proteinExistence type="predicted"/>
<gene>
    <name evidence="3" type="ORF">HPB52_005862</name>
</gene>
<evidence type="ECO:0000259" key="2">
    <source>
        <dbReference type="PROSITE" id="PS50878"/>
    </source>
</evidence>
<comment type="caution">
    <text evidence="3">The sequence shown here is derived from an EMBL/GenBank/DDBJ whole genome shotgun (WGS) entry which is preliminary data.</text>
</comment>
<accession>A0A9D4SNT6</accession>
<feature type="region of interest" description="Disordered" evidence="1">
    <location>
        <begin position="355"/>
        <end position="377"/>
    </location>
</feature>
<evidence type="ECO:0000313" key="4">
    <source>
        <dbReference type="Proteomes" id="UP000821837"/>
    </source>
</evidence>
<dbReference type="PROSITE" id="PS50878">
    <property type="entry name" value="RT_POL"/>
    <property type="match status" value="1"/>
</dbReference>
<dbReference type="Proteomes" id="UP000821837">
    <property type="component" value="Chromosome 8"/>
</dbReference>
<dbReference type="VEuPathDB" id="VectorBase:RSAN_029706"/>
<evidence type="ECO:0000256" key="1">
    <source>
        <dbReference type="SAM" id="MobiDB-lite"/>
    </source>
</evidence>
<dbReference type="Pfam" id="PF00078">
    <property type="entry name" value="RVT_1"/>
    <property type="match status" value="1"/>
</dbReference>
<reference evidence="3" key="1">
    <citation type="journal article" date="2020" name="Cell">
        <title>Large-Scale Comparative Analyses of Tick Genomes Elucidate Their Genetic Diversity and Vector Capacities.</title>
        <authorList>
            <consortium name="Tick Genome and Microbiome Consortium (TIGMIC)"/>
            <person name="Jia N."/>
            <person name="Wang J."/>
            <person name="Shi W."/>
            <person name="Du L."/>
            <person name="Sun Y."/>
            <person name="Zhan W."/>
            <person name="Jiang J.F."/>
            <person name="Wang Q."/>
            <person name="Zhang B."/>
            <person name="Ji P."/>
            <person name="Bell-Sakyi L."/>
            <person name="Cui X.M."/>
            <person name="Yuan T.T."/>
            <person name="Jiang B.G."/>
            <person name="Yang W.F."/>
            <person name="Lam T.T."/>
            <person name="Chang Q.C."/>
            <person name="Ding S.J."/>
            <person name="Wang X.J."/>
            <person name="Zhu J.G."/>
            <person name="Ruan X.D."/>
            <person name="Zhao L."/>
            <person name="Wei J.T."/>
            <person name="Ye R.Z."/>
            <person name="Que T.C."/>
            <person name="Du C.H."/>
            <person name="Zhou Y.H."/>
            <person name="Cheng J.X."/>
            <person name="Dai P.F."/>
            <person name="Guo W.B."/>
            <person name="Han X.H."/>
            <person name="Huang E.J."/>
            <person name="Li L.F."/>
            <person name="Wei W."/>
            <person name="Gao Y.C."/>
            <person name="Liu J.Z."/>
            <person name="Shao H.Z."/>
            <person name="Wang X."/>
            <person name="Wang C.C."/>
            <person name="Yang T.C."/>
            <person name="Huo Q.B."/>
            <person name="Li W."/>
            <person name="Chen H.Y."/>
            <person name="Chen S.E."/>
            <person name="Zhou L.G."/>
            <person name="Ni X.B."/>
            <person name="Tian J.H."/>
            <person name="Sheng Y."/>
            <person name="Liu T."/>
            <person name="Pan Y.S."/>
            <person name="Xia L.Y."/>
            <person name="Li J."/>
            <person name="Zhao F."/>
            <person name="Cao W.C."/>
        </authorList>
    </citation>
    <scope>NUCLEOTIDE SEQUENCE</scope>
    <source>
        <strain evidence="3">Rsan-2018</strain>
    </source>
</reference>
<reference evidence="3" key="2">
    <citation type="submission" date="2021-09" db="EMBL/GenBank/DDBJ databases">
        <authorList>
            <person name="Jia N."/>
            <person name="Wang J."/>
            <person name="Shi W."/>
            <person name="Du L."/>
            <person name="Sun Y."/>
            <person name="Zhan W."/>
            <person name="Jiang J."/>
            <person name="Wang Q."/>
            <person name="Zhang B."/>
            <person name="Ji P."/>
            <person name="Sakyi L.B."/>
            <person name="Cui X."/>
            <person name="Yuan T."/>
            <person name="Jiang B."/>
            <person name="Yang W."/>
            <person name="Lam T.T.-Y."/>
            <person name="Chang Q."/>
            <person name="Ding S."/>
            <person name="Wang X."/>
            <person name="Zhu J."/>
            <person name="Ruan X."/>
            <person name="Zhao L."/>
            <person name="Wei J."/>
            <person name="Que T."/>
            <person name="Du C."/>
            <person name="Cheng J."/>
            <person name="Dai P."/>
            <person name="Han X."/>
            <person name="Huang E."/>
            <person name="Gao Y."/>
            <person name="Liu J."/>
            <person name="Shao H."/>
            <person name="Ye R."/>
            <person name="Li L."/>
            <person name="Wei W."/>
            <person name="Wang X."/>
            <person name="Wang C."/>
            <person name="Huo Q."/>
            <person name="Li W."/>
            <person name="Guo W."/>
            <person name="Chen H."/>
            <person name="Chen S."/>
            <person name="Zhou L."/>
            <person name="Zhou L."/>
            <person name="Ni X."/>
            <person name="Tian J."/>
            <person name="Zhou Y."/>
            <person name="Sheng Y."/>
            <person name="Liu T."/>
            <person name="Pan Y."/>
            <person name="Xia L."/>
            <person name="Li J."/>
            <person name="Zhao F."/>
            <person name="Cao W."/>
        </authorList>
    </citation>
    <scope>NUCLEOTIDE SEQUENCE</scope>
    <source>
        <strain evidence="3">Rsan-2018</strain>
        <tissue evidence="3">Larvae</tissue>
    </source>
</reference>
<protein>
    <recommendedName>
        <fullName evidence="2">Reverse transcriptase domain-containing protein</fullName>
    </recommendedName>
</protein>
<feature type="compositionally biased region" description="Acidic residues" evidence="1">
    <location>
        <begin position="283"/>
        <end position="292"/>
    </location>
</feature>
<evidence type="ECO:0000313" key="3">
    <source>
        <dbReference type="EMBL" id="KAH7939099.1"/>
    </source>
</evidence>
<feature type="domain" description="Reverse transcriptase" evidence="2">
    <location>
        <begin position="472"/>
        <end position="844"/>
    </location>
</feature>
<dbReference type="InterPro" id="IPR000477">
    <property type="entry name" value="RT_dom"/>
</dbReference>
<dbReference type="EMBL" id="JABSTV010001254">
    <property type="protein sequence ID" value="KAH7939099.1"/>
    <property type="molecule type" value="Genomic_DNA"/>
</dbReference>
<dbReference type="SUPFAM" id="SSF56672">
    <property type="entry name" value="DNA/RNA polymerases"/>
    <property type="match status" value="1"/>
</dbReference>
<sequence length="1220" mass="134896">MAATQQLRPLTFYGRVPKGTTNVDICKELVKRFSPSELKCVQDFGAGRFEVTFATMAAVERFLDQSVVKVRNAEVKFEYRGIRVKTVRVLGYPADASDSALLNGLAAYGKVLGMDYEHVPEFKTVLTGNRRVRFEMARPVPNLLPVGSRIVQCEYDGVVRLCRRCFFPGHHAADCKVPQCERCAEFGHARCEAVCKRCGDDHALSACKVTSGAAEGQEAPSKGPEGSPLPETEPVRAEAPGGGEQGTRPELAEASDPSAALPPPAASTDVPAAPADVPAVPAAEEDQGETMDAEPWRLEGLPGVKRTAATDSDSESTQSTVKGSTEGETSLFSSSCPYCGLGTCDGDCSPLSDRVYSSTHEDSSSDEEIRNDMDREGQPIKDRPLLCLAIPRSQHALLLVVFFRFEFADSNLVAQGKRPWRLNPRLLKDEEAAKDVAGLLCRSLLGGQDLGGSEWDAVKASVAECFREWGKRRAREERAEIKIVSDAILLLSKPLSGGPGVTAALTSLRKELRVLLQRRWDRLRATARAEQWEMEAWCSRNVLRRHLARKRAVMTSLTDPSTGNLVETQDGVLELARQFYKNLYAKPPSSPYSFPFVKSYEQVDICDSPLVEEELLAALKSMKRNRSPGSDGLTVEFYVKFLEGRSCQLHGFAIRDLIEWANARNLSGILCSFDQEKAFDVISHRYLFKVLREAGFSGQFISMVRALYSRPSSAVVIQDRISEPFDVGRGVRQGDPLSPALYVLAFEPLLQRLSSDNSIGRFPLPPGSPPVALFAYADDLSIVVPDEATVCTVLDVMEGYCSASGARINRSKSVVMYLNSAPSSPRPVHGLPVQQRLRILGFHFEPDGLTTENWRLAKQKLTDRIQEISALGCPLTARVTIIRSLLFSFLTYVASVMPVATRTKLVLEGLLFRFLWSGSSMYVARPVIKLPRNKGGLGIPDLGIVATALHLRWTRVALESDMLLTRSFASFFLSTRLRLFSPEAFSNSVPRAGTPSPFYAGAASTLARLRDANPGIELDSLELHDLVDLLTPDLPAHCVRYDLSRHSPNWKLITASFLDAKRATFMYRMARGCLPITFRPFTKIPTRGKCPFCGSREDLVHIFSQCALPAALLQRIASLYGHPGVPFETVRFLNPLPAQAVNQYVLLLVECSYQVWVARCAAVFDGRRPGLHEVLAKVRKEIWFVLHRERQRLGVKKFLETWHRPAVIFSESGGQITITF</sequence>
<feature type="compositionally biased region" description="Low complexity" evidence="1">
    <location>
        <begin position="266"/>
        <end position="282"/>
    </location>
</feature>